<dbReference type="RefSeq" id="WP_004965951.1">
    <property type="nucleotide sequence ID" value="NZ_RBWW01000002.1"/>
</dbReference>
<accession>A0A495QWC8</accession>
<gene>
    <name evidence="2" type="ORF">BDK61_4006</name>
</gene>
<evidence type="ECO:0000313" key="2">
    <source>
        <dbReference type="EMBL" id="RKS78344.1"/>
    </source>
</evidence>
<organism evidence="2 3">
    <name type="scientific">Haloarcula quadrata</name>
    <dbReference type="NCBI Taxonomy" id="182779"/>
    <lineage>
        <taxon>Archaea</taxon>
        <taxon>Methanobacteriati</taxon>
        <taxon>Methanobacteriota</taxon>
        <taxon>Stenosarchaea group</taxon>
        <taxon>Halobacteria</taxon>
        <taxon>Halobacteriales</taxon>
        <taxon>Haloarculaceae</taxon>
        <taxon>Haloarcula</taxon>
    </lineage>
</organism>
<dbReference type="AlphaFoldDB" id="A0A495QWC8"/>
<sequence>MSEQTRRDLLKRLGVGSTAGVVSLAGCAQQSDEGGGDGGSDGEMTATEAGD</sequence>
<proteinExistence type="predicted"/>
<reference evidence="2 3" key="1">
    <citation type="submission" date="2018-10" db="EMBL/GenBank/DDBJ databases">
        <title>Genomic Encyclopedia of Archaeal and Bacterial Type Strains, Phase II (KMG-II): from individual species to whole genera.</title>
        <authorList>
            <person name="Goeker M."/>
        </authorList>
    </citation>
    <scope>NUCLEOTIDE SEQUENCE [LARGE SCALE GENOMIC DNA]</scope>
    <source>
        <strain evidence="2 3">DSM 11927</strain>
    </source>
</reference>
<dbReference type="NCBIfam" id="TIGR01409">
    <property type="entry name" value="TAT_signal_seq"/>
    <property type="match status" value="1"/>
</dbReference>
<dbReference type="PROSITE" id="PS51318">
    <property type="entry name" value="TAT"/>
    <property type="match status" value="1"/>
</dbReference>
<name>A0A495QWC8_9EURY</name>
<evidence type="ECO:0000256" key="1">
    <source>
        <dbReference type="SAM" id="MobiDB-lite"/>
    </source>
</evidence>
<dbReference type="Proteomes" id="UP000268233">
    <property type="component" value="Unassembled WGS sequence"/>
</dbReference>
<comment type="caution">
    <text evidence="2">The sequence shown here is derived from an EMBL/GenBank/DDBJ whole genome shotgun (WGS) entry which is preliminary data.</text>
</comment>
<dbReference type="PROSITE" id="PS51257">
    <property type="entry name" value="PROKAR_LIPOPROTEIN"/>
    <property type="match status" value="1"/>
</dbReference>
<evidence type="ECO:0000313" key="3">
    <source>
        <dbReference type="Proteomes" id="UP000268233"/>
    </source>
</evidence>
<dbReference type="GeneID" id="64825195"/>
<dbReference type="InterPro" id="IPR019546">
    <property type="entry name" value="TAT_signal_bac_arc"/>
</dbReference>
<protein>
    <submittedName>
        <fullName evidence="2">Secreted protein</fullName>
    </submittedName>
</protein>
<feature type="region of interest" description="Disordered" evidence="1">
    <location>
        <begin position="26"/>
        <end position="51"/>
    </location>
</feature>
<dbReference type="InterPro" id="IPR006311">
    <property type="entry name" value="TAT_signal"/>
</dbReference>
<dbReference type="EMBL" id="RBWW01000002">
    <property type="protein sequence ID" value="RKS78344.1"/>
    <property type="molecule type" value="Genomic_DNA"/>
</dbReference>
<keyword evidence="3" id="KW-1185">Reference proteome</keyword>